<sequence>MDSTDYKILQYQYGIYKLNNYLSINYNDLPLLNYIVALSPNVFAINSSFESRLDSLSNFKLIKNTTINITSNSHIPYDIPDIQIIALDELPSIDIAKKCVRQFESLANMCLQGYKKRLSIAKGEEENGLIKVIFKDDFDLHPETFTFELPKTEINEILSESCLIDIDIQELFVIVKGIETSISHLKSIIPIELDLHKLFLINIRLNELYAILRRFGRKLFLSNQLHLNDSKLLHHANPNFKQHLKLMNDYFNSMKKNGCLIANITKFLRNTDLAKDPALIKFTNQGITIIENTNNTLKEFGQSWIVAELKFRKIYQLPKDNLISIYNKYTDNKVPEVKTRSRSSSNSSNNSAIMKRSSITSPKKEIKTKIAPPNSIASSGAAAALKKKPIQKNSPRPSPQSTRINSPQSTPKITSPQSTPKITSPQSTPKVTSPQSTPKITSPITTPKITSPVGSKLNSPEPQEKSLSEDIEKLDIKEPKLSASKRFQQHFSQAAKAGDVKKKSIQVFEKVSYDPSVNNQLPKKYIEITISKDSLTRKNTKQNTNIDFETTTISSESSTSSNSVNLKKVRFTGVPEYTEAEDAPTKYSHAFLRNFAIFRNKPLAKTTNYNKSDQLLKEESLSFKTHHID</sequence>
<keyword evidence="3" id="KW-1185">Reference proteome</keyword>
<feature type="compositionally biased region" description="Low complexity" evidence="1">
    <location>
        <begin position="371"/>
        <end position="384"/>
    </location>
</feature>
<feature type="compositionally biased region" description="Low complexity" evidence="1">
    <location>
        <begin position="342"/>
        <end position="351"/>
    </location>
</feature>
<evidence type="ECO:0000313" key="2">
    <source>
        <dbReference type="EMBL" id="CAI5755582.1"/>
    </source>
</evidence>
<protein>
    <submittedName>
        <fullName evidence="2">Uncharacterized protein</fullName>
    </submittedName>
</protein>
<evidence type="ECO:0000313" key="3">
    <source>
        <dbReference type="Proteomes" id="UP001152885"/>
    </source>
</evidence>
<gene>
    <name evidence="2" type="ORF">CANVERA_P0099</name>
</gene>
<dbReference type="OrthoDB" id="4087202at2759"/>
<evidence type="ECO:0000256" key="1">
    <source>
        <dbReference type="SAM" id="MobiDB-lite"/>
    </source>
</evidence>
<feature type="compositionally biased region" description="Basic and acidic residues" evidence="1">
    <location>
        <begin position="462"/>
        <end position="471"/>
    </location>
</feature>
<dbReference type="Proteomes" id="UP001152885">
    <property type="component" value="Unassembled WGS sequence"/>
</dbReference>
<name>A0A9W4TP53_9ASCO</name>
<feature type="compositionally biased region" description="Low complexity" evidence="1">
    <location>
        <begin position="432"/>
        <end position="452"/>
    </location>
</feature>
<organism evidence="2 3">
    <name type="scientific">Candida verbasci</name>
    <dbReference type="NCBI Taxonomy" id="1227364"/>
    <lineage>
        <taxon>Eukaryota</taxon>
        <taxon>Fungi</taxon>
        <taxon>Dikarya</taxon>
        <taxon>Ascomycota</taxon>
        <taxon>Saccharomycotina</taxon>
        <taxon>Pichiomycetes</taxon>
        <taxon>Debaryomycetaceae</taxon>
        <taxon>Candida/Lodderomyces clade</taxon>
        <taxon>Candida</taxon>
    </lineage>
</organism>
<dbReference type="AlphaFoldDB" id="A0A9W4TP53"/>
<dbReference type="EMBL" id="CANTUO010000001">
    <property type="protein sequence ID" value="CAI5755582.1"/>
    <property type="molecule type" value="Genomic_DNA"/>
</dbReference>
<accession>A0A9W4TP53</accession>
<reference evidence="2" key="1">
    <citation type="submission" date="2022-12" db="EMBL/GenBank/DDBJ databases">
        <authorList>
            <person name="Brejova B."/>
        </authorList>
    </citation>
    <scope>NUCLEOTIDE SEQUENCE</scope>
</reference>
<feature type="region of interest" description="Disordered" evidence="1">
    <location>
        <begin position="335"/>
        <end position="471"/>
    </location>
</feature>
<proteinExistence type="predicted"/>
<feature type="compositionally biased region" description="Polar residues" evidence="1">
    <location>
        <begin position="391"/>
        <end position="431"/>
    </location>
</feature>
<comment type="caution">
    <text evidence="2">The sequence shown here is derived from an EMBL/GenBank/DDBJ whole genome shotgun (WGS) entry which is preliminary data.</text>
</comment>